<dbReference type="InterPro" id="IPR045225">
    <property type="entry name" value="Uracil/uridine/allantoin_perm"/>
</dbReference>
<sequence>MDMDTATTTARPEKAHGSRLGYWADKIAVKSEPGLTSAQLMLTNHDLKPVEPERRQWGPWNFVAFWVADSFNVNTWMISSSMIVGGLSWWQSWLCVWIGYAIAGCFICMTGRIGAVYHIGFPVVNRSSFGIWGSLWPVFNRAAMACVWYGVQAYIGGHCVYLMIRSIWKSWDRETIPNTFSASSGTTTADWVSFFLFWVLSLPAIWFPVHKIRHLFTVKSYIVPCAGIAFMIWAIVRAGGIGPIVRQPAKLHGSDLAWEFVKGVMSSIANFATLIVNDPDFSRFSKKPNDALWSQLFTIPIGFAFTSFIGIMVSSSSAVIYGEEIWDPLKLLERFIDDGGSAQRFGVFVIAFAFALAQLGTNIAANSVSAGTDMTALLPRYLSIRRGGYICAAIGLAMCPYTLLTDSNKFTTYLSAYSVFLSSIAGVMCSDYYVVRKGYLEIRELYDARKTGPYFFTYGFHWRGYAAYIAGILPNVVGFVGAIGVDVPIGATYIYNLNFFAGFIVSGGAYWGLCKISPIPATSDKWMEVGEEIDDIRVAYDASSSQDYDEERVLGPSKGIDDGAKHV</sequence>
<feature type="transmembrane region" description="Helical" evidence="6">
    <location>
        <begin position="342"/>
        <end position="365"/>
    </location>
</feature>
<feature type="transmembrane region" description="Helical" evidence="6">
    <location>
        <begin position="191"/>
        <end position="209"/>
    </location>
</feature>
<evidence type="ECO:0000256" key="3">
    <source>
        <dbReference type="ARBA" id="ARBA00022692"/>
    </source>
</evidence>
<keyword evidence="8" id="KW-1185">Reference proteome</keyword>
<evidence type="ECO:0000256" key="2">
    <source>
        <dbReference type="ARBA" id="ARBA00008974"/>
    </source>
</evidence>
<dbReference type="InterPro" id="IPR012681">
    <property type="entry name" value="NCS1"/>
</dbReference>
<accession>A0A010RME8</accession>
<feature type="transmembrane region" description="Helical" evidence="6">
    <location>
        <begin position="96"/>
        <end position="121"/>
    </location>
</feature>
<keyword evidence="4 6" id="KW-1133">Transmembrane helix</keyword>
<evidence type="ECO:0000256" key="5">
    <source>
        <dbReference type="ARBA" id="ARBA00023136"/>
    </source>
</evidence>
<feature type="transmembrane region" description="Helical" evidence="6">
    <location>
        <begin position="63"/>
        <end position="90"/>
    </location>
</feature>
<keyword evidence="3 6" id="KW-0812">Transmembrane</keyword>
<dbReference type="Proteomes" id="UP000020467">
    <property type="component" value="Unassembled WGS sequence"/>
</dbReference>
<dbReference type="PANTHER" id="PTHR30618">
    <property type="entry name" value="NCS1 FAMILY PURINE/PYRIMIDINE TRANSPORTER"/>
    <property type="match status" value="1"/>
</dbReference>
<reference evidence="7 8" key="1">
    <citation type="submission" date="2014-02" db="EMBL/GenBank/DDBJ databases">
        <title>The genome sequence of Colletotrichum fioriniae PJ7.</title>
        <authorList>
            <person name="Baroncelli R."/>
            <person name="Thon M.R."/>
        </authorList>
    </citation>
    <scope>NUCLEOTIDE SEQUENCE [LARGE SCALE GENOMIC DNA]</scope>
    <source>
        <strain evidence="7 8">PJ7</strain>
    </source>
</reference>
<dbReference type="PANTHER" id="PTHR30618:SF2">
    <property type="entry name" value="ALLANTOIN PERMEASE-RELATED"/>
    <property type="match status" value="1"/>
</dbReference>
<dbReference type="FunFam" id="1.10.4160.10:FF:000001">
    <property type="entry name" value="Uracil permease, putative"/>
    <property type="match status" value="1"/>
</dbReference>
<comment type="caution">
    <text evidence="7">The sequence shown here is derived from an EMBL/GenBank/DDBJ whole genome shotgun (WGS) entry which is preliminary data.</text>
</comment>
<dbReference type="CDD" id="cd11482">
    <property type="entry name" value="SLC-NCS1sbd_NRT1-like"/>
    <property type="match status" value="1"/>
</dbReference>
<dbReference type="Pfam" id="PF02133">
    <property type="entry name" value="Transp_cyt_pur"/>
    <property type="match status" value="1"/>
</dbReference>
<proteinExistence type="inferred from homology"/>
<dbReference type="OrthoDB" id="2018619at2759"/>
<feature type="transmembrane region" description="Helical" evidence="6">
    <location>
        <begin position="221"/>
        <end position="244"/>
    </location>
</feature>
<dbReference type="KEGG" id="cfj:CFIO01_03800"/>
<feature type="transmembrane region" description="Helical" evidence="6">
    <location>
        <begin position="142"/>
        <end position="164"/>
    </location>
</feature>
<dbReference type="NCBIfam" id="TIGR00800">
    <property type="entry name" value="ncs1"/>
    <property type="match status" value="1"/>
</dbReference>
<feature type="transmembrane region" description="Helical" evidence="6">
    <location>
        <begin position="416"/>
        <end position="435"/>
    </location>
</feature>
<evidence type="ECO:0000256" key="1">
    <source>
        <dbReference type="ARBA" id="ARBA00004141"/>
    </source>
</evidence>
<name>A0A010RME8_9PEZI</name>
<evidence type="ECO:0008006" key="9">
    <source>
        <dbReference type="Google" id="ProtNLM"/>
    </source>
</evidence>
<feature type="transmembrane region" description="Helical" evidence="6">
    <location>
        <begin position="297"/>
        <end position="322"/>
    </location>
</feature>
<feature type="transmembrane region" description="Helical" evidence="6">
    <location>
        <begin position="256"/>
        <end position="276"/>
    </location>
</feature>
<evidence type="ECO:0000256" key="6">
    <source>
        <dbReference type="SAM" id="Phobius"/>
    </source>
</evidence>
<gene>
    <name evidence="7" type="ORF">CFIO01_03800</name>
</gene>
<dbReference type="EMBL" id="JARH01000363">
    <property type="protein sequence ID" value="EXF81596.1"/>
    <property type="molecule type" value="Genomic_DNA"/>
</dbReference>
<dbReference type="HOGENOM" id="CLU_021555_2_0_1"/>
<comment type="similarity">
    <text evidence="2">Belongs to the purine-cytosine permease (2.A.39) family.</text>
</comment>
<dbReference type="AlphaFoldDB" id="A0A010RME8"/>
<protein>
    <recommendedName>
        <fullName evidence="9">Uracil permease</fullName>
    </recommendedName>
</protein>
<dbReference type="Gene3D" id="1.10.4160.10">
    <property type="entry name" value="Hydantoin permease"/>
    <property type="match status" value="1"/>
</dbReference>
<feature type="transmembrane region" description="Helical" evidence="6">
    <location>
        <begin position="465"/>
        <end position="487"/>
    </location>
</feature>
<dbReference type="eggNOG" id="KOG2466">
    <property type="taxonomic scope" value="Eukaryota"/>
</dbReference>
<dbReference type="GO" id="GO:0015205">
    <property type="term" value="F:nucleobase transmembrane transporter activity"/>
    <property type="evidence" value="ECO:0007669"/>
    <property type="project" value="TreeGrafter"/>
</dbReference>
<dbReference type="GO" id="GO:0005886">
    <property type="term" value="C:plasma membrane"/>
    <property type="evidence" value="ECO:0007669"/>
    <property type="project" value="TreeGrafter"/>
</dbReference>
<evidence type="ECO:0000256" key="4">
    <source>
        <dbReference type="ARBA" id="ARBA00022989"/>
    </source>
</evidence>
<organism evidence="7 8">
    <name type="scientific">Colletotrichum fioriniae PJ7</name>
    <dbReference type="NCBI Taxonomy" id="1445577"/>
    <lineage>
        <taxon>Eukaryota</taxon>
        <taxon>Fungi</taxon>
        <taxon>Dikarya</taxon>
        <taxon>Ascomycota</taxon>
        <taxon>Pezizomycotina</taxon>
        <taxon>Sordariomycetes</taxon>
        <taxon>Hypocreomycetidae</taxon>
        <taxon>Glomerellales</taxon>
        <taxon>Glomerellaceae</taxon>
        <taxon>Colletotrichum</taxon>
        <taxon>Colletotrichum acutatum species complex</taxon>
    </lineage>
</organism>
<feature type="transmembrane region" description="Helical" evidence="6">
    <location>
        <begin position="493"/>
        <end position="513"/>
    </location>
</feature>
<evidence type="ECO:0000313" key="8">
    <source>
        <dbReference type="Proteomes" id="UP000020467"/>
    </source>
</evidence>
<dbReference type="InterPro" id="IPR001248">
    <property type="entry name" value="Pur-cyt_permease"/>
</dbReference>
<comment type="subcellular location">
    <subcellularLocation>
        <location evidence="1">Membrane</location>
        <topology evidence="1">Multi-pass membrane protein</topology>
    </subcellularLocation>
</comment>
<keyword evidence="5 6" id="KW-0472">Membrane</keyword>
<evidence type="ECO:0000313" key="7">
    <source>
        <dbReference type="EMBL" id="EXF81596.1"/>
    </source>
</evidence>
<feature type="transmembrane region" description="Helical" evidence="6">
    <location>
        <begin position="386"/>
        <end position="404"/>
    </location>
</feature>